<dbReference type="Pfam" id="PF02901">
    <property type="entry name" value="PFL-like"/>
    <property type="match status" value="1"/>
</dbReference>
<keyword evidence="6" id="KW-0012">Acyltransferase</keyword>
<dbReference type="Gene3D" id="3.20.70.20">
    <property type="match status" value="1"/>
</dbReference>
<dbReference type="InterPro" id="IPR001150">
    <property type="entry name" value="Gly_radical"/>
</dbReference>
<feature type="modified residue" description="Glycine radical" evidence="3">
    <location>
        <position position="771"/>
    </location>
</feature>
<evidence type="ECO:0000259" key="5">
    <source>
        <dbReference type="PROSITE" id="PS51554"/>
    </source>
</evidence>
<dbReference type="RefSeq" id="WP_015943317.1">
    <property type="nucleotide sequence ID" value="NC_011830.1"/>
</dbReference>
<dbReference type="Pfam" id="PF01228">
    <property type="entry name" value="Gly_radical"/>
    <property type="match status" value="1"/>
</dbReference>
<keyword evidence="6" id="KW-0670">Pyruvate</keyword>
<keyword evidence="1 3" id="KW-0556">Organic radical</keyword>
<dbReference type="AlphaFoldDB" id="B8G188"/>
<dbReference type="InterPro" id="IPR004184">
    <property type="entry name" value="PFL_dom"/>
</dbReference>
<keyword evidence="6" id="KW-0808">Transferase</keyword>
<dbReference type="PROSITE" id="PS51149">
    <property type="entry name" value="GLY_RADICAL_2"/>
    <property type="match status" value="1"/>
</dbReference>
<organism evidence="6 7">
    <name type="scientific">Desulfitobacterium hafniense (strain DSM 10664 / DCB-2)</name>
    <dbReference type="NCBI Taxonomy" id="272564"/>
    <lineage>
        <taxon>Bacteria</taxon>
        <taxon>Bacillati</taxon>
        <taxon>Bacillota</taxon>
        <taxon>Clostridia</taxon>
        <taxon>Eubacteriales</taxon>
        <taxon>Desulfitobacteriaceae</taxon>
        <taxon>Desulfitobacterium</taxon>
    </lineage>
</organism>
<feature type="domain" description="PFL" evidence="5">
    <location>
        <begin position="19"/>
        <end position="668"/>
    </location>
</feature>
<protein>
    <submittedName>
        <fullName evidence="6">Pyruvate formate-lyase</fullName>
        <ecNumber evidence="6">2.3.1.54</ecNumber>
    </submittedName>
</protein>
<name>B8G188_DESHD</name>
<dbReference type="EMBL" id="CP001336">
    <property type="protein sequence ID" value="ACL19303.1"/>
    <property type="molecule type" value="Genomic_DNA"/>
</dbReference>
<evidence type="ECO:0000256" key="2">
    <source>
        <dbReference type="ARBA" id="ARBA00023239"/>
    </source>
</evidence>
<evidence type="ECO:0000313" key="6">
    <source>
        <dbReference type="EMBL" id="ACL19303.1"/>
    </source>
</evidence>
<dbReference type="PROSITE" id="PS51554">
    <property type="entry name" value="PFL"/>
    <property type="match status" value="1"/>
</dbReference>
<dbReference type="NCBIfam" id="TIGR01774">
    <property type="entry name" value="PFL2-3"/>
    <property type="match status" value="1"/>
</dbReference>
<reference evidence="6 7" key="1">
    <citation type="journal article" date="2012" name="BMC Microbiol.">
        <title>Genome sequence of Desulfitobacterium hafniense DCB-2, a Gram-positive anaerobe capable of dehalogenation and metal reduction.</title>
        <authorList>
            <person name="Kim S.H."/>
            <person name="Harzman C."/>
            <person name="Davis J.K."/>
            <person name="Hutcheson R."/>
            <person name="Broderick J.B."/>
            <person name="Marsh T.L."/>
            <person name="Tiedje J.M."/>
        </authorList>
    </citation>
    <scope>NUCLEOTIDE SEQUENCE [LARGE SCALE GENOMIC DNA]</scope>
    <source>
        <strain evidence="7">DSM 10664 / DCB-2</strain>
    </source>
</reference>
<proteinExistence type="predicted"/>
<dbReference type="GO" id="GO:0016829">
    <property type="term" value="F:lyase activity"/>
    <property type="evidence" value="ECO:0007669"/>
    <property type="project" value="UniProtKB-KW"/>
</dbReference>
<dbReference type="PANTHER" id="PTHR43641:SF2">
    <property type="entry name" value="DEHYDRATASE YBIW-RELATED"/>
    <property type="match status" value="1"/>
</dbReference>
<dbReference type="SUPFAM" id="SSF51998">
    <property type="entry name" value="PFL-like glycyl radical enzymes"/>
    <property type="match status" value="1"/>
</dbReference>
<dbReference type="HOGENOM" id="CLU_009096_0_1_9"/>
<dbReference type="EC" id="2.3.1.54" evidence="6"/>
<gene>
    <name evidence="6" type="ordered locus">Dhaf_1246</name>
</gene>
<dbReference type="GO" id="GO:0008861">
    <property type="term" value="F:formate C-acetyltransferase activity"/>
    <property type="evidence" value="ECO:0007669"/>
    <property type="project" value="UniProtKB-EC"/>
</dbReference>
<evidence type="ECO:0000256" key="3">
    <source>
        <dbReference type="PROSITE-ProRule" id="PRU00493"/>
    </source>
</evidence>
<evidence type="ECO:0000313" key="7">
    <source>
        <dbReference type="Proteomes" id="UP000007726"/>
    </source>
</evidence>
<evidence type="ECO:0000256" key="1">
    <source>
        <dbReference type="ARBA" id="ARBA00022818"/>
    </source>
</evidence>
<dbReference type="InterPro" id="IPR010098">
    <property type="entry name" value="PFL2/GDeHydtase_fam"/>
</dbReference>
<sequence length="796" mass="90138">MYNVVFMKDKGKKQEQVSERIRALREEIVATVPEIFMDRALLVTESYEETFGSSYIYRRAKALEKVLLNMDICINDKELIVGSYAGKPRGCQVFPEYDMKFLVDEMDEFALRQADKFTISEDNKAIARQIYEKWKGNTITDQALNLFPEEAAKASQQLIFLLTCLGSGIGHMLVNYEKVIQKGLAGFMLEIEELENGLDICDPEYNDKKTYYQSLTIVCQAVCKFAGRFSLLALAQAEKTADPQRKEELLQIAENCRRVPAQPAQNFWQALQALWFVQLVLHLESNGHSVSPGRFDQYMYPYYAAETDKDACEELLHCLWLKFFELNKIRNKVSSVVFGGYPMFQNIVVGGQNANGESAVNELSHLCLEATAKVHLPQPSLSVRWFYGCPEEFIRHALEVVSYGTGMPALFNDEVIIPNMLQLGYTIEEARDYAIIGCTEMNVPHKTEPFLTGGFLNILKILELTIFDGFDPVSQTQQAFQSGCVESFTTFEEFQKAYYEQLSYYLRQHVTCDNILDALHGKICPTPFESMLLSDCLENGKSNLEGGARYNTTTLQLVGMANVADSLATIKKLIYVEKSLTWNQLKAALQNNYEDDELLRQRIINHVPKYGNDHDFVDRLGRDVVYHCCREAAKYRSPRNGTYNIAVYTLATNVLWASKVGATPDGRKMGSVLADGGVSCSHGMDKNGLTALFNSVRKIDPYKPLGSALLNIRLSPSSFNETDFQKTVDVVKSFFMNKGQHVQFNVFDVNALRDAQKNPEKYPLLMVRVAGFSVLFTTIETILQEDIINRTLHSSH</sequence>
<dbReference type="PANTHER" id="PTHR43641">
    <property type="entry name" value="FORMATE ACETYLTRANSFERASE 3-RELATED"/>
    <property type="match status" value="1"/>
</dbReference>
<keyword evidence="2 6" id="KW-0456">Lyase</keyword>
<dbReference type="InterPro" id="IPR051215">
    <property type="entry name" value="GRE"/>
</dbReference>
<dbReference type="KEGG" id="dhd:Dhaf_1246"/>
<feature type="domain" description="Glycine radical" evidence="4">
    <location>
        <begin position="676"/>
        <end position="796"/>
    </location>
</feature>
<accession>B8G188</accession>
<dbReference type="Proteomes" id="UP000007726">
    <property type="component" value="Chromosome"/>
</dbReference>
<dbReference type="GO" id="GO:0005829">
    <property type="term" value="C:cytosol"/>
    <property type="evidence" value="ECO:0007669"/>
    <property type="project" value="TreeGrafter"/>
</dbReference>
<evidence type="ECO:0000259" key="4">
    <source>
        <dbReference type="PROSITE" id="PS51149"/>
    </source>
</evidence>